<evidence type="ECO:0000256" key="3">
    <source>
        <dbReference type="ARBA" id="ARBA00022475"/>
    </source>
</evidence>
<dbReference type="SUPFAM" id="SSF48403">
    <property type="entry name" value="Ankyrin repeat"/>
    <property type="match status" value="2"/>
</dbReference>
<comment type="subcellular location">
    <subcellularLocation>
        <location evidence="1">Cell membrane</location>
        <topology evidence="1">Multi-pass membrane protein</topology>
    </subcellularLocation>
</comment>
<keyword evidence="10" id="KW-1133">Transmembrane helix</keyword>
<evidence type="ECO:0000313" key="12">
    <source>
        <dbReference type="Proteomes" id="UP001519460"/>
    </source>
</evidence>
<evidence type="ECO:0000256" key="1">
    <source>
        <dbReference type="ARBA" id="ARBA00004651"/>
    </source>
</evidence>
<keyword evidence="3" id="KW-1003">Cell membrane</keyword>
<feature type="transmembrane region" description="Helical" evidence="10">
    <location>
        <begin position="1001"/>
        <end position="1023"/>
    </location>
</feature>
<evidence type="ECO:0000256" key="5">
    <source>
        <dbReference type="ARBA" id="ARBA00022673"/>
    </source>
</evidence>
<evidence type="ECO:0008006" key="13">
    <source>
        <dbReference type="Google" id="ProtNLM"/>
    </source>
</evidence>
<dbReference type="PANTHER" id="PTHR10582:SF2">
    <property type="entry name" value="INACTIVE"/>
    <property type="match status" value="1"/>
</dbReference>
<dbReference type="Gene3D" id="1.25.40.20">
    <property type="entry name" value="Ankyrin repeat-containing domain"/>
    <property type="match status" value="2"/>
</dbReference>
<feature type="transmembrane region" description="Helical" evidence="10">
    <location>
        <begin position="1035"/>
        <end position="1060"/>
    </location>
</feature>
<evidence type="ECO:0000256" key="8">
    <source>
        <dbReference type="ARBA" id="ARBA00023065"/>
    </source>
</evidence>
<keyword evidence="7" id="KW-0106">Calcium</keyword>
<gene>
    <name evidence="11" type="ORF">BaRGS_00027813</name>
</gene>
<protein>
    <recommendedName>
        <fullName evidence="13">Ion transport domain-containing protein</fullName>
    </recommendedName>
</protein>
<keyword evidence="2" id="KW-0813">Transport</keyword>
<keyword evidence="8" id="KW-0406">Ion transport</keyword>
<dbReference type="EMBL" id="JACVVK020000270">
    <property type="protein sequence ID" value="KAK7480998.1"/>
    <property type="molecule type" value="Genomic_DNA"/>
</dbReference>
<name>A0ABD0K209_9CAEN</name>
<feature type="transmembrane region" description="Helical" evidence="10">
    <location>
        <begin position="263"/>
        <end position="283"/>
    </location>
</feature>
<dbReference type="Proteomes" id="UP001519460">
    <property type="component" value="Unassembled WGS sequence"/>
</dbReference>
<evidence type="ECO:0000256" key="4">
    <source>
        <dbReference type="ARBA" id="ARBA00022568"/>
    </source>
</evidence>
<comment type="caution">
    <text evidence="11">The sequence shown here is derived from an EMBL/GenBank/DDBJ whole genome shotgun (WGS) entry which is preliminary data.</text>
</comment>
<evidence type="ECO:0000256" key="2">
    <source>
        <dbReference type="ARBA" id="ARBA00022448"/>
    </source>
</evidence>
<evidence type="ECO:0000256" key="9">
    <source>
        <dbReference type="ARBA" id="ARBA00023303"/>
    </source>
</evidence>
<feature type="transmembrane region" description="Helical" evidence="10">
    <location>
        <begin position="355"/>
        <end position="374"/>
    </location>
</feature>
<feature type="transmembrane region" description="Helical" evidence="10">
    <location>
        <begin position="938"/>
        <end position="961"/>
    </location>
</feature>
<organism evidence="11 12">
    <name type="scientific">Batillaria attramentaria</name>
    <dbReference type="NCBI Taxonomy" id="370345"/>
    <lineage>
        <taxon>Eukaryota</taxon>
        <taxon>Metazoa</taxon>
        <taxon>Spiralia</taxon>
        <taxon>Lophotrochozoa</taxon>
        <taxon>Mollusca</taxon>
        <taxon>Gastropoda</taxon>
        <taxon>Caenogastropoda</taxon>
        <taxon>Sorbeoconcha</taxon>
        <taxon>Cerithioidea</taxon>
        <taxon>Batillariidae</taxon>
        <taxon>Batillaria</taxon>
    </lineage>
</organism>
<evidence type="ECO:0000256" key="7">
    <source>
        <dbReference type="ARBA" id="ARBA00022837"/>
    </source>
</evidence>
<feature type="transmembrane region" description="Helical" evidence="10">
    <location>
        <begin position="433"/>
        <end position="455"/>
    </location>
</feature>
<sequence>MFCWRGGAGRGHVVAPANQSEQQNPPARQNKLLHHACLHGNQKRILELLRGNAANEVNGWGETPLFIALGNRHDMDRDDSYVLELLSDILRTLMEKNCALDDRDAEGNNMFHILTLLSVDETPAIMRNRDIILGWFRDSLCQASSLTLNRGALTPEDYMTSPRQYALGLLRAARNEKGLDVGAADIFTYIFSIPGLMFVETATHFVYDVTDMIPATKCVRRCLGCREPAYLERLLYERNQEATCKILDCQPFGRIEKMWSRSLWLFNIARIVTHVLIMSLISYLGVEALLSHCREETSLMPLFVIPFVESFVILIFFGWTVFNWLPSPMETCGRTSSWCGCSLQLSREKKKFKTVTYLTFDFLILFLFVATYFGSAAATVIRTATWDCGQPYSVAPYAVMVFSGWMYTVYLCSDFEKFHRVWHMIVHIFFRDIVFFSFVFAFLFLAIACAMHPMFMLHENLQKKYPTIWDTMFLVFHLTTGLWEAFDGSLADNIDKLDFGAKVFLKVGSTVFALWSIILLLNLLIAMMNDTVAYLKEQDTHMVYRSAQFQQRVWGLTALRKGLDKRRNHTSQDTKNKVLHLACKHGNEEVILAQLNKSSESAKETNRFGETPLFIALGNRHITMETVDKLMGKMDEQALLMRTQHKQNVFHQAARYASLEVLQKLLTKVDQEKSRHNDFLSLIEKRPSMTSAMTKPLLPLFVWNVFKHDIEDKKLLSLVLRELVKRGSDLGEKDANGNNMFHILTILSTKKSYSGKTHNMILYLFKDTLRKVGDLSLVLQQSRGGKTPVPEHIQSSPRKSAFRLLTERNSNDLDVGADDILERIFSIPGLMFVETATHLAYDVTDMIPATKDRLRKGGCWCWREPAYLERLLYKRHRKATCKVLETQPFQSIEKSQVSWLTLLNIVYFLLHASIMTVVSAWGITMVDGSCDDQESPWIRLLIVPPLLESFFMLFTFCVTVYNCGPGLKGEFLILWQMVRRLLCKSSHTNEKKAISSLILDLFFQLLFVATYFGSVAATCIYWAHVEECIQGNTDMILPFSVALFSGWMYAVFQCSGFPLFHRVWHLMVRIFVRDILVFCCVYGFLFLAFACALHPVFVQSVTLKEHYPTLWDTMFLVFHLTSGFWEAFEGDLPDAVTGLDEQAKGFIKVGSVIFTIMSVILLLNLLIAMMNETMSNLRETKHTYYRFARFQQGLWGLKALKKRDYEKGEEDLMELGLEFPEPQPQNVLVVPKDNEHGYKLYDLNLETTNFTARM</sequence>
<keyword evidence="10" id="KW-0812">Transmembrane</keyword>
<feature type="transmembrane region" description="Helical" evidence="10">
    <location>
        <begin position="1145"/>
        <end position="1168"/>
    </location>
</feature>
<reference evidence="11 12" key="1">
    <citation type="journal article" date="2023" name="Sci. Data">
        <title>Genome assembly of the Korean intertidal mud-creeper Batillaria attramentaria.</title>
        <authorList>
            <person name="Patra A.K."/>
            <person name="Ho P.T."/>
            <person name="Jun S."/>
            <person name="Lee S.J."/>
            <person name="Kim Y."/>
            <person name="Won Y.J."/>
        </authorList>
    </citation>
    <scope>NUCLEOTIDE SEQUENCE [LARGE SCALE GENOMIC DNA]</scope>
    <source>
        <strain evidence="11">Wonlab-2016</strain>
    </source>
</reference>
<keyword evidence="4" id="KW-0109">Calcium transport</keyword>
<keyword evidence="6" id="KW-0677">Repeat</keyword>
<dbReference type="GO" id="GO:0005262">
    <property type="term" value="F:calcium channel activity"/>
    <property type="evidence" value="ECO:0007669"/>
    <property type="project" value="UniProtKB-KW"/>
</dbReference>
<feature type="transmembrane region" description="Helical" evidence="10">
    <location>
        <begin position="394"/>
        <end position="412"/>
    </location>
</feature>
<keyword evidence="12" id="KW-1185">Reference proteome</keyword>
<dbReference type="AlphaFoldDB" id="A0ABD0K209"/>
<dbReference type="InterPro" id="IPR002110">
    <property type="entry name" value="Ankyrin_rpt"/>
</dbReference>
<keyword evidence="5" id="KW-0107">Calcium channel</keyword>
<keyword evidence="10" id="KW-0472">Membrane</keyword>
<proteinExistence type="predicted"/>
<feature type="transmembrane region" description="Helical" evidence="10">
    <location>
        <begin position="303"/>
        <end position="325"/>
    </location>
</feature>
<feature type="transmembrane region" description="Helical" evidence="10">
    <location>
        <begin position="899"/>
        <end position="926"/>
    </location>
</feature>
<dbReference type="InterPro" id="IPR036770">
    <property type="entry name" value="Ankyrin_rpt-contain_sf"/>
</dbReference>
<dbReference type="SMART" id="SM00248">
    <property type="entry name" value="ANK"/>
    <property type="match status" value="5"/>
</dbReference>
<evidence type="ECO:0000313" key="11">
    <source>
        <dbReference type="EMBL" id="KAK7480998.1"/>
    </source>
</evidence>
<dbReference type="PANTHER" id="PTHR10582">
    <property type="entry name" value="TRANSIENT RECEPTOR POTENTIAL ION CHANNEL PROTEIN"/>
    <property type="match status" value="1"/>
</dbReference>
<dbReference type="GO" id="GO:0005886">
    <property type="term" value="C:plasma membrane"/>
    <property type="evidence" value="ECO:0007669"/>
    <property type="project" value="UniProtKB-SubCell"/>
</dbReference>
<keyword evidence="9" id="KW-0407">Ion channel</keyword>
<feature type="transmembrane region" description="Helical" evidence="10">
    <location>
        <begin position="507"/>
        <end position="528"/>
    </location>
</feature>
<accession>A0ABD0K209</accession>
<dbReference type="InterPro" id="IPR024862">
    <property type="entry name" value="TRPV"/>
</dbReference>
<dbReference type="Pfam" id="PF12796">
    <property type="entry name" value="Ank_2"/>
    <property type="match status" value="1"/>
</dbReference>
<evidence type="ECO:0000256" key="10">
    <source>
        <dbReference type="SAM" id="Phobius"/>
    </source>
</evidence>
<feature type="transmembrane region" description="Helical" evidence="10">
    <location>
        <begin position="1075"/>
        <end position="1097"/>
    </location>
</feature>
<evidence type="ECO:0000256" key="6">
    <source>
        <dbReference type="ARBA" id="ARBA00022737"/>
    </source>
</evidence>